<dbReference type="GO" id="GO:0003677">
    <property type="term" value="F:DNA binding"/>
    <property type="evidence" value="ECO:0007669"/>
    <property type="project" value="InterPro"/>
</dbReference>
<evidence type="ECO:0000256" key="3">
    <source>
        <dbReference type="ARBA" id="ARBA00022679"/>
    </source>
</evidence>
<feature type="domain" description="DNA methylase N-4/N-6" evidence="4">
    <location>
        <begin position="189"/>
        <end position="252"/>
    </location>
</feature>
<sequence length="738" mass="84977">MLVDFLRGFDFSQLRDANFKEDSVREEIIMPILHALGWGIEKEKRIVRSKKLQNPLMQVRSIRREVHVFPDYLLEEQGQTIFVLDAKAPNQDVEQGKNVEQVYYYAMHPEIKSRYFGLCNGFLFTMFEFSKETPIVRLDLTNPRQVDIDNLILIINGQLTPNLKLASVSHPSNFDYATCKIPQPLGKIQKQATRRHYGVHGYFTRQSWDVLQSHINAFTNPGDTVLDPFGGGGVTAIEAFVLGRKAIHVDLNPISSFWVESLLMSVESKELEKAKIDILAQFDKQRPKNASEVKKLLEKLPLPKNEPINSTGSDFHNLYELFTDIQLAELALLKSIILQQKKEGIRRSCLLAFSSSLTKHNLTYHPSKSRTPNAGDSAVFRYSRYRKAKNPVSLDLSKTYGHKLSRLIKAKEEIYMERNQRYAYSILRGDATKLEGIPDESVDFIYTDPPYGAKIAYLDLSTMFNAWLDLEVTQQDKENEVIEKGSLDKSFEEYKNLLTRSVEAMFRVLKWDRWVAFVFQHEKPKYWSTIVDTFKSVGFEYVASRKESVSQTSFKKRQGHMVLSGQLILYFRKVKSPLSLLKANIGASLSDLVFNHIESMIAQNKGATIEGINDFIVQDGLENGYLDLLEKEFPDLDAVLHKHYEYDATSKKFTLKAKTKFKTHIPLTKRIEYYLSSYLIRENRQENYPSFDQIVLDIMPLLQNGTIPDEQDILLTLNKIATKGERGYHFSQNRLLPL</sequence>
<keyword evidence="6" id="KW-1185">Reference proteome</keyword>
<dbReference type="RefSeq" id="WP_167695034.1">
    <property type="nucleotide sequence ID" value="NZ_CP118181.1"/>
</dbReference>
<dbReference type="SUPFAM" id="SSF53335">
    <property type="entry name" value="S-adenosyl-L-methionine-dependent methyltransferases"/>
    <property type="match status" value="2"/>
</dbReference>
<evidence type="ECO:0000256" key="2">
    <source>
        <dbReference type="ARBA" id="ARBA00022603"/>
    </source>
</evidence>
<dbReference type="Proteomes" id="UP000778951">
    <property type="component" value="Unassembled WGS sequence"/>
</dbReference>
<evidence type="ECO:0000313" key="6">
    <source>
        <dbReference type="Proteomes" id="UP000778951"/>
    </source>
</evidence>
<comment type="similarity">
    <text evidence="1">Belongs to the N(4)/N(6)-methyltransferase family.</text>
</comment>
<dbReference type="Pfam" id="PF01555">
    <property type="entry name" value="N6_N4_Mtase"/>
    <property type="match status" value="1"/>
</dbReference>
<dbReference type="InterPro" id="IPR002941">
    <property type="entry name" value="DNA_methylase_N4/N6"/>
</dbReference>
<dbReference type="PROSITE" id="PS00092">
    <property type="entry name" value="N6_MTASE"/>
    <property type="match status" value="1"/>
</dbReference>
<gene>
    <name evidence="5" type="ORF">HCT48_01640</name>
</gene>
<dbReference type="AlphaFoldDB" id="A0A968GES0"/>
<proteinExistence type="inferred from homology"/>
<dbReference type="GO" id="GO:0032259">
    <property type="term" value="P:methylation"/>
    <property type="evidence" value="ECO:0007669"/>
    <property type="project" value="UniProtKB-KW"/>
</dbReference>
<comment type="caution">
    <text evidence="5">The sequence shown here is derived from an EMBL/GenBank/DDBJ whole genome shotgun (WGS) entry which is preliminary data.</text>
</comment>
<dbReference type="Gene3D" id="3.90.1570.30">
    <property type="match status" value="1"/>
</dbReference>
<protein>
    <submittedName>
        <fullName evidence="5">DNA methylase</fullName>
    </submittedName>
</protein>
<dbReference type="Gene3D" id="3.40.50.150">
    <property type="entry name" value="Vaccinia Virus protein VP39"/>
    <property type="match status" value="2"/>
</dbReference>
<reference evidence="5" key="1">
    <citation type="submission" date="2020-03" db="EMBL/GenBank/DDBJ databases">
        <title>Spirochaetal bacteria isolated from arthropods constitute a novel genus Entomospira genus novum within the order Spirochaetales.</title>
        <authorList>
            <person name="Grana-Miraglia L."/>
            <person name="Sikutova S."/>
            <person name="Fingerle V."/>
            <person name="Sing A."/>
            <person name="Castillo-Ramirez S."/>
            <person name="Margos G."/>
            <person name="Rudolf I."/>
        </authorList>
    </citation>
    <scope>NUCLEOTIDE SEQUENCE</scope>
    <source>
        <strain evidence="5">BR149</strain>
    </source>
</reference>
<keyword evidence="2 5" id="KW-0489">Methyltransferase</keyword>
<dbReference type="EMBL" id="JAATLM010000001">
    <property type="protein sequence ID" value="NIZ68922.1"/>
    <property type="molecule type" value="Genomic_DNA"/>
</dbReference>
<organism evidence="5 6">
    <name type="scientific">Entomospira culicis</name>
    <dbReference type="NCBI Taxonomy" id="2719989"/>
    <lineage>
        <taxon>Bacteria</taxon>
        <taxon>Pseudomonadati</taxon>
        <taxon>Spirochaetota</taxon>
        <taxon>Spirochaetia</taxon>
        <taxon>Spirochaetales</taxon>
        <taxon>Spirochaetaceae</taxon>
        <taxon>Entomospira</taxon>
    </lineage>
</organism>
<name>A0A968GES0_9SPIO</name>
<dbReference type="InterPro" id="IPR029063">
    <property type="entry name" value="SAM-dependent_MTases_sf"/>
</dbReference>
<dbReference type="GO" id="GO:0008170">
    <property type="term" value="F:N-methyltransferase activity"/>
    <property type="evidence" value="ECO:0007669"/>
    <property type="project" value="InterPro"/>
</dbReference>
<dbReference type="InterPro" id="IPR002052">
    <property type="entry name" value="DNA_methylase_N6_adenine_CS"/>
</dbReference>
<evidence type="ECO:0000313" key="5">
    <source>
        <dbReference type="EMBL" id="NIZ68922.1"/>
    </source>
</evidence>
<keyword evidence="3" id="KW-0808">Transferase</keyword>
<accession>A0A968GES0</accession>
<evidence type="ECO:0000259" key="4">
    <source>
        <dbReference type="Pfam" id="PF01555"/>
    </source>
</evidence>
<evidence type="ECO:0000256" key="1">
    <source>
        <dbReference type="ARBA" id="ARBA00006594"/>
    </source>
</evidence>